<dbReference type="FunFam" id="3.20.20.100:FF:000002">
    <property type="entry name" value="2,5-diketo-D-gluconic acid reductase A"/>
    <property type="match status" value="1"/>
</dbReference>
<evidence type="ECO:0000256" key="1">
    <source>
        <dbReference type="ARBA" id="ARBA00007905"/>
    </source>
</evidence>
<keyword evidence="6" id="KW-1185">Reference proteome</keyword>
<keyword evidence="3" id="KW-0560">Oxidoreductase</keyword>
<dbReference type="GeneID" id="41330700"/>
<comment type="similarity">
    <text evidence="1">Belongs to the aldo/keto reductase family.</text>
</comment>
<dbReference type="PANTHER" id="PTHR43827">
    <property type="entry name" value="2,5-DIKETO-D-GLUCONIC ACID REDUCTASE"/>
    <property type="match status" value="1"/>
</dbReference>
<dbReference type="PANTHER" id="PTHR43827:SF3">
    <property type="entry name" value="NADP-DEPENDENT OXIDOREDUCTASE DOMAIN-CONTAINING PROTEIN"/>
    <property type="match status" value="1"/>
</dbReference>
<keyword evidence="2" id="KW-0521">NADP</keyword>
<reference evidence="5 6" key="1">
    <citation type="journal article" date="2020" name="Nature">
        <title>Isolation of an archaeon at the prokaryote-eukaryote interface.</title>
        <authorList>
            <person name="Imachi H."/>
            <person name="Nobu M.K."/>
            <person name="Nakahara N."/>
            <person name="Morono Y."/>
            <person name="Ogawara M."/>
            <person name="Takaki Y."/>
            <person name="Takano Y."/>
            <person name="Uematsu K."/>
            <person name="Ikuta T."/>
            <person name="Ito M."/>
            <person name="Matsui Y."/>
            <person name="Miyazaki M."/>
            <person name="Murata K."/>
            <person name="Saito Y."/>
            <person name="Sakai S."/>
            <person name="Song C."/>
            <person name="Tasumi E."/>
            <person name="Yamanaka Y."/>
            <person name="Yamaguchi T."/>
            <person name="Kamagata Y."/>
            <person name="Tamaki H."/>
            <person name="Takai K."/>
        </authorList>
    </citation>
    <scope>NUCLEOTIDE SEQUENCE [LARGE SCALE GENOMIC DNA]</scope>
    <source>
        <strain evidence="5 6">MK-D1</strain>
    </source>
</reference>
<evidence type="ECO:0000259" key="4">
    <source>
        <dbReference type="Pfam" id="PF00248"/>
    </source>
</evidence>
<accession>A0A5B9DDM9</accession>
<dbReference type="Gene3D" id="3.20.20.100">
    <property type="entry name" value="NADP-dependent oxidoreductase domain"/>
    <property type="match status" value="1"/>
</dbReference>
<reference evidence="5 6" key="2">
    <citation type="journal article" date="2024" name="Int. J. Syst. Evol. Microbiol.">
        <title>Promethearchaeum syntrophicum gen. nov., sp. nov., an anaerobic, obligately syntrophic archaeon, the first isolate of the lineage 'Asgard' archaea, and proposal of the new archaeal phylum Promethearchaeota phyl. nov. and kingdom Promethearchaeati regn. nov.</title>
        <authorList>
            <person name="Imachi H."/>
            <person name="Nobu M.K."/>
            <person name="Kato S."/>
            <person name="Takaki Y."/>
            <person name="Miyazaki M."/>
            <person name="Miyata M."/>
            <person name="Ogawara M."/>
            <person name="Saito Y."/>
            <person name="Sakai S."/>
            <person name="Tahara Y.O."/>
            <person name="Takano Y."/>
            <person name="Tasumi E."/>
            <person name="Uematsu K."/>
            <person name="Yoshimura T."/>
            <person name="Itoh T."/>
            <person name="Ohkuma M."/>
            <person name="Takai K."/>
        </authorList>
    </citation>
    <scope>NUCLEOTIDE SEQUENCE [LARGE SCALE GENOMIC DNA]</scope>
    <source>
        <strain evidence="5 6">MK-D1</strain>
    </source>
</reference>
<dbReference type="RefSeq" id="WP_244626267.1">
    <property type="nucleotide sequence ID" value="NZ_CP042905.2"/>
</dbReference>
<dbReference type="Proteomes" id="UP000321408">
    <property type="component" value="Chromosome"/>
</dbReference>
<dbReference type="PIRSF" id="PIRSF000097">
    <property type="entry name" value="AKR"/>
    <property type="match status" value="1"/>
</dbReference>
<dbReference type="InterPro" id="IPR020471">
    <property type="entry name" value="AKR"/>
</dbReference>
<dbReference type="PROSITE" id="PS00062">
    <property type="entry name" value="ALDOKETO_REDUCTASE_2"/>
    <property type="match status" value="1"/>
</dbReference>
<sequence length="265" mass="30102">MTIKLPKIGLGTWQLKNKKCQDSVLKALEIGYRLVDTAQMYGNEEQVGNALSEGTVPRNEIFLATKLFVNDLSPKKVAKKTLESLSRLKTEYLDLLYIHWPAGKYNPKKTLSAFETLVDEGKIKHIGISNFTPKLIDEALQVMKKPIFANQVENHPLLKQVPLRQYLKEKEIKLVSYSPLARGNVRGVPELEEIAKNHNTNPFQVSIAWEISKGAIPIPKASSEGHLRNNFDAQFLTLDAEEIQKVDSIQTETRFLNPPFIRPKW</sequence>
<feature type="domain" description="NADP-dependent oxidoreductase" evidence="4">
    <location>
        <begin position="7"/>
        <end position="249"/>
    </location>
</feature>
<organism evidence="5 6">
    <name type="scientific">Promethearchaeum syntrophicum</name>
    <dbReference type="NCBI Taxonomy" id="2594042"/>
    <lineage>
        <taxon>Archaea</taxon>
        <taxon>Promethearchaeati</taxon>
        <taxon>Promethearchaeota</taxon>
        <taxon>Promethearchaeia</taxon>
        <taxon>Promethearchaeales</taxon>
        <taxon>Promethearchaeaceae</taxon>
        <taxon>Promethearchaeum</taxon>
    </lineage>
</organism>
<dbReference type="Pfam" id="PF00248">
    <property type="entry name" value="Aldo_ket_red"/>
    <property type="match status" value="1"/>
</dbReference>
<dbReference type="InterPro" id="IPR018170">
    <property type="entry name" value="Aldo/ket_reductase_CS"/>
</dbReference>
<evidence type="ECO:0000256" key="2">
    <source>
        <dbReference type="ARBA" id="ARBA00022857"/>
    </source>
</evidence>
<name>A0A5B9DDM9_9ARCH</name>
<dbReference type="InterPro" id="IPR036812">
    <property type="entry name" value="NAD(P)_OxRdtase_dom_sf"/>
</dbReference>
<dbReference type="GO" id="GO:0016616">
    <property type="term" value="F:oxidoreductase activity, acting on the CH-OH group of donors, NAD or NADP as acceptor"/>
    <property type="evidence" value="ECO:0007669"/>
    <property type="project" value="UniProtKB-ARBA"/>
</dbReference>
<dbReference type="InterPro" id="IPR023210">
    <property type="entry name" value="NADP_OxRdtase_dom"/>
</dbReference>
<dbReference type="EMBL" id="CP042905">
    <property type="protein sequence ID" value="QEE16890.1"/>
    <property type="molecule type" value="Genomic_DNA"/>
</dbReference>
<dbReference type="PRINTS" id="PR00069">
    <property type="entry name" value="ALDKETRDTASE"/>
</dbReference>
<evidence type="ECO:0000256" key="3">
    <source>
        <dbReference type="ARBA" id="ARBA00023002"/>
    </source>
</evidence>
<evidence type="ECO:0000313" key="6">
    <source>
        <dbReference type="Proteomes" id="UP000321408"/>
    </source>
</evidence>
<dbReference type="KEGG" id="psyt:DSAG12_02720"/>
<dbReference type="AlphaFoldDB" id="A0A5B9DDM9"/>
<dbReference type="PROSITE" id="PS00798">
    <property type="entry name" value="ALDOKETO_REDUCTASE_1"/>
    <property type="match status" value="1"/>
</dbReference>
<proteinExistence type="inferred from homology"/>
<evidence type="ECO:0000313" key="5">
    <source>
        <dbReference type="EMBL" id="QEE16890.1"/>
    </source>
</evidence>
<gene>
    <name evidence="5" type="ORF">DSAG12_02720</name>
</gene>
<protein>
    <submittedName>
        <fullName evidence="5">Aldo/keto reductase</fullName>
    </submittedName>
</protein>
<dbReference type="SUPFAM" id="SSF51430">
    <property type="entry name" value="NAD(P)-linked oxidoreductase"/>
    <property type="match status" value="1"/>
</dbReference>